<name>A0A0A1TL32_9HYPO</name>
<feature type="compositionally biased region" description="Polar residues" evidence="8">
    <location>
        <begin position="35"/>
        <end position="48"/>
    </location>
</feature>
<dbReference type="GO" id="GO:0005634">
    <property type="term" value="C:nucleus"/>
    <property type="evidence" value="ECO:0007669"/>
    <property type="project" value="UniProtKB-SubCell"/>
</dbReference>
<dbReference type="Proteomes" id="UP000039046">
    <property type="component" value="Unassembled WGS sequence"/>
</dbReference>
<evidence type="ECO:0000259" key="10">
    <source>
        <dbReference type="PROSITE" id="PS50868"/>
    </source>
</evidence>
<protein>
    <recommendedName>
        <fullName evidence="14">Histone-lysine N-methyltransferase ASH1L</fullName>
    </recommendedName>
</protein>
<accession>A0A0A1TL32</accession>
<dbReference type="Pfam" id="PF00856">
    <property type="entry name" value="SET"/>
    <property type="match status" value="1"/>
</dbReference>
<dbReference type="SMART" id="SM00508">
    <property type="entry name" value="PostSET"/>
    <property type="match status" value="1"/>
</dbReference>
<dbReference type="HOGENOM" id="CLU_004379_1_0_1"/>
<dbReference type="FunFam" id="2.170.270.10:FF:000037">
    <property type="entry name" value="Histone-lysine N-methyltransferase"/>
    <property type="match status" value="1"/>
</dbReference>
<evidence type="ECO:0000256" key="6">
    <source>
        <dbReference type="ARBA" id="ARBA00022691"/>
    </source>
</evidence>
<feature type="compositionally biased region" description="Basic residues" evidence="8">
    <location>
        <begin position="756"/>
        <end position="767"/>
    </location>
</feature>
<evidence type="ECO:0000256" key="8">
    <source>
        <dbReference type="SAM" id="MobiDB-lite"/>
    </source>
</evidence>
<keyword evidence="5" id="KW-0808">Transferase</keyword>
<keyword evidence="4" id="KW-0489">Methyltransferase</keyword>
<dbReference type="Pfam" id="PF17907">
    <property type="entry name" value="AWS"/>
    <property type="match status" value="1"/>
</dbReference>
<dbReference type="EMBL" id="CDHN01000003">
    <property type="protein sequence ID" value="CEJ91418.1"/>
    <property type="molecule type" value="Genomic_DNA"/>
</dbReference>
<proteinExistence type="predicted"/>
<dbReference type="GO" id="GO:0005694">
    <property type="term" value="C:chromosome"/>
    <property type="evidence" value="ECO:0007669"/>
    <property type="project" value="UniProtKB-SubCell"/>
</dbReference>
<evidence type="ECO:0000256" key="5">
    <source>
        <dbReference type="ARBA" id="ARBA00022679"/>
    </source>
</evidence>
<keyword evidence="7" id="KW-0539">Nucleus</keyword>
<dbReference type="InterPro" id="IPR046341">
    <property type="entry name" value="SET_dom_sf"/>
</dbReference>
<dbReference type="InterPro" id="IPR006560">
    <property type="entry name" value="AWS_dom"/>
</dbReference>
<keyword evidence="13" id="KW-1185">Reference proteome</keyword>
<feature type="region of interest" description="Disordered" evidence="8">
    <location>
        <begin position="234"/>
        <end position="274"/>
    </location>
</feature>
<dbReference type="AlphaFoldDB" id="A0A0A1TL32"/>
<feature type="compositionally biased region" description="Low complexity" evidence="8">
    <location>
        <begin position="18"/>
        <end position="34"/>
    </location>
</feature>
<evidence type="ECO:0000313" key="13">
    <source>
        <dbReference type="Proteomes" id="UP000039046"/>
    </source>
</evidence>
<dbReference type="InterPro" id="IPR050777">
    <property type="entry name" value="SET2_Histone-Lys_MeTrsfase"/>
</dbReference>
<feature type="compositionally biased region" description="Polar residues" evidence="8">
    <location>
        <begin position="700"/>
        <end position="721"/>
    </location>
</feature>
<reference evidence="12 13" key="1">
    <citation type="journal article" date="2015" name="Genome Announc.">
        <title>Draft Genome Sequence and Gene Annotation of the Entomopathogenic Fungus Verticillium hemipterigenum.</title>
        <authorList>
            <person name="Horn F."/>
            <person name="Habel A."/>
            <person name="Scharf D.H."/>
            <person name="Dworschak J."/>
            <person name="Brakhage A.A."/>
            <person name="Guthke R."/>
            <person name="Hertweck C."/>
            <person name="Linde J."/>
        </authorList>
    </citation>
    <scope>NUCLEOTIDE SEQUENCE [LARGE SCALE GENOMIC DNA]</scope>
</reference>
<evidence type="ECO:0000256" key="3">
    <source>
        <dbReference type="ARBA" id="ARBA00022454"/>
    </source>
</evidence>
<dbReference type="InterPro" id="IPR003616">
    <property type="entry name" value="Post-SET_dom"/>
</dbReference>
<dbReference type="SUPFAM" id="SSF82199">
    <property type="entry name" value="SET domain"/>
    <property type="match status" value="1"/>
</dbReference>
<gene>
    <name evidence="12" type="ORF">VHEMI07129</name>
</gene>
<evidence type="ECO:0000256" key="1">
    <source>
        <dbReference type="ARBA" id="ARBA00004123"/>
    </source>
</evidence>
<feature type="domain" description="SET" evidence="9">
    <location>
        <begin position="437"/>
        <end position="553"/>
    </location>
</feature>
<feature type="domain" description="AWS" evidence="11">
    <location>
        <begin position="379"/>
        <end position="426"/>
    </location>
</feature>
<dbReference type="STRING" id="1531966.A0A0A1TL32"/>
<comment type="subcellular location">
    <subcellularLocation>
        <location evidence="2">Chromosome</location>
    </subcellularLocation>
    <subcellularLocation>
        <location evidence="1">Nucleus</location>
    </subcellularLocation>
</comment>
<feature type="domain" description="Post-SET" evidence="10">
    <location>
        <begin position="561"/>
        <end position="577"/>
    </location>
</feature>
<evidence type="ECO:0008006" key="14">
    <source>
        <dbReference type="Google" id="ProtNLM"/>
    </source>
</evidence>
<feature type="region of interest" description="Disordered" evidence="8">
    <location>
        <begin position="1"/>
        <end position="168"/>
    </location>
</feature>
<dbReference type="PROSITE" id="PS51215">
    <property type="entry name" value="AWS"/>
    <property type="match status" value="1"/>
</dbReference>
<evidence type="ECO:0000256" key="2">
    <source>
        <dbReference type="ARBA" id="ARBA00004286"/>
    </source>
</evidence>
<feature type="compositionally biased region" description="Polar residues" evidence="8">
    <location>
        <begin position="1"/>
        <end position="14"/>
    </location>
</feature>
<evidence type="ECO:0000259" key="11">
    <source>
        <dbReference type="PROSITE" id="PS51215"/>
    </source>
</evidence>
<dbReference type="PROSITE" id="PS50868">
    <property type="entry name" value="POST_SET"/>
    <property type="match status" value="1"/>
</dbReference>
<dbReference type="GO" id="GO:0032259">
    <property type="term" value="P:methylation"/>
    <property type="evidence" value="ECO:0007669"/>
    <property type="project" value="UniProtKB-KW"/>
</dbReference>
<dbReference type="OrthoDB" id="422362at2759"/>
<dbReference type="InterPro" id="IPR001214">
    <property type="entry name" value="SET_dom"/>
</dbReference>
<dbReference type="PANTHER" id="PTHR22884">
    <property type="entry name" value="SET DOMAIN PROTEINS"/>
    <property type="match status" value="1"/>
</dbReference>
<feature type="region of interest" description="Disordered" evidence="8">
    <location>
        <begin position="688"/>
        <end position="784"/>
    </location>
</feature>
<sequence>MFQFFTESSNSSRLSAPPTDTSSHVASSSGSTPPTTVADSASQLSQGSGDEVMTDDVIPASKPTVTHDQPASPQRPRRSRLSAPIYNLSKLSGTDGHGKRRANGDDVADRRRRTISGDTLIGSFLTQSPSHKTHNLDAFDANWSPRSANSPRTRRQARESPRALRASSRRITTGGVSNFGNRVSKITKRTGRAVAKGVSRISRELSRLQDTKEFAGLDDKPVLHTIWSNGKFVDPNEIKKAPEPKKPKAKPVEEEAEKEEPKAPEPPKERQPKKYLDKGLYAGQEVPADIAKGLTIAEKKELAQYPELAAKPRPNSVMPPVLYTGFRMLIAGRDFKLPFLTCNPLPPGQPKPDEWKKMTKNRFIGDSKDYWRKGDHWGDYQSKCVCKPDDPCGEDCQNRSMLYECDEYNCNVGKEICNNRSFANLQARRAKGGKYRVGVEVIKTSDRGHGVRSNRCFRPHQIIMEYAGEIITEEECERRMREEYKHNDCYYLMSFDQNMIIDATTGSIARFVNHSCDPNCRMIKWVVSGQPRMALFAGDKPIMTGDELTYDYNFDPFSNKSVQKCLCGSKNCRGVLGPRPKEVRVPKTDLKKAVKATVKAGKRKLKEFLGDEGSPGGNKIKKRKIKPATGVKRTLSSVSVKAAKGAASALKRGISSITVKKATGKAATKKPVVKGKKKLNAPALLKKSAAAGNRGGRSVSGLSNNNSRTKLISASRSSSLTIVGMSDENIRAGRKPSATQKKTPASPKAATVKTTPKPRKVSSKKTTTKMPPRAAGAKAKAKTD</sequence>
<dbReference type="GO" id="GO:0042054">
    <property type="term" value="F:histone methyltransferase activity"/>
    <property type="evidence" value="ECO:0007669"/>
    <property type="project" value="InterPro"/>
</dbReference>
<keyword evidence="3" id="KW-0158">Chromosome</keyword>
<keyword evidence="6" id="KW-0949">S-adenosyl-L-methionine</keyword>
<evidence type="ECO:0000259" key="9">
    <source>
        <dbReference type="PROSITE" id="PS50280"/>
    </source>
</evidence>
<evidence type="ECO:0000313" key="12">
    <source>
        <dbReference type="EMBL" id="CEJ91418.1"/>
    </source>
</evidence>
<dbReference type="SMART" id="SM00317">
    <property type="entry name" value="SET"/>
    <property type="match status" value="1"/>
</dbReference>
<dbReference type="Gene3D" id="2.170.270.10">
    <property type="entry name" value="SET domain"/>
    <property type="match status" value="1"/>
</dbReference>
<evidence type="ECO:0000256" key="7">
    <source>
        <dbReference type="ARBA" id="ARBA00023242"/>
    </source>
</evidence>
<evidence type="ECO:0000256" key="4">
    <source>
        <dbReference type="ARBA" id="ARBA00022603"/>
    </source>
</evidence>
<dbReference type="PROSITE" id="PS50280">
    <property type="entry name" value="SET"/>
    <property type="match status" value="1"/>
</dbReference>
<organism evidence="12 13">
    <name type="scientific">[Torrubiella] hemipterigena</name>
    <dbReference type="NCBI Taxonomy" id="1531966"/>
    <lineage>
        <taxon>Eukaryota</taxon>
        <taxon>Fungi</taxon>
        <taxon>Dikarya</taxon>
        <taxon>Ascomycota</taxon>
        <taxon>Pezizomycotina</taxon>
        <taxon>Sordariomycetes</taxon>
        <taxon>Hypocreomycetidae</taxon>
        <taxon>Hypocreales</taxon>
        <taxon>Clavicipitaceae</taxon>
        <taxon>Clavicipitaceae incertae sedis</taxon>
        <taxon>'Torrubiella' clade</taxon>
    </lineage>
</organism>